<accession>A0A1B2A9M1</accession>
<evidence type="ECO:0008006" key="3">
    <source>
        <dbReference type="Google" id="ProtNLM"/>
    </source>
</evidence>
<dbReference type="AlphaFoldDB" id="A0A1B2A9M1"/>
<dbReference type="Proteomes" id="UP000092932">
    <property type="component" value="Chromosome"/>
</dbReference>
<protein>
    <recommendedName>
        <fullName evidence="3">Porin domain-containing protein</fullName>
    </recommendedName>
</protein>
<sequence length="254" mass="26591">MKQTRIIAGRQEGRAARASLLFAAGALLVGAPTAVFAIPDESLSRGAVAQIVPFTPANVDPAVARSLAAKIAARGQTLRFTPAGSAPGKNRTVTVAIRVAPEQARAISVRSAIAAAKGEAGAGPSIATLAKSRYNLGISRGYETFAKPAVPSLNLKPIEMPDLASFRPREGVKETPGRLQPRLALESGTITGRSPRTLEGAGEQAVDLGAGYRLSKNLNVTAGVRLSQERDRLAPLTDAVRDDQAVYVGTQFRF</sequence>
<dbReference type="KEGG" id="ado:A6F68_00348"/>
<dbReference type="EMBL" id="CP016591">
    <property type="protein sequence ID" value="ANY18883.1"/>
    <property type="molecule type" value="Genomic_DNA"/>
</dbReference>
<name>A0A1B2A9M1_9SPHN</name>
<organism evidence="1 2">
    <name type="scientific">Tsuneonella dongtanensis</name>
    <dbReference type="NCBI Taxonomy" id="692370"/>
    <lineage>
        <taxon>Bacteria</taxon>
        <taxon>Pseudomonadati</taxon>
        <taxon>Pseudomonadota</taxon>
        <taxon>Alphaproteobacteria</taxon>
        <taxon>Sphingomonadales</taxon>
        <taxon>Erythrobacteraceae</taxon>
        <taxon>Tsuneonella</taxon>
    </lineage>
</organism>
<keyword evidence="2" id="KW-1185">Reference proteome</keyword>
<dbReference type="OrthoDB" id="8479273at2"/>
<gene>
    <name evidence="1" type="ORF">A6F68_00348</name>
</gene>
<dbReference type="STRING" id="692370.A6F68_00348"/>
<proteinExistence type="predicted"/>
<dbReference type="RefSeq" id="WP_067675484.1">
    <property type="nucleotide sequence ID" value="NZ_CP016591.1"/>
</dbReference>
<dbReference type="PATRIC" id="fig|692370.5.peg.358"/>
<evidence type="ECO:0000313" key="1">
    <source>
        <dbReference type="EMBL" id="ANY18883.1"/>
    </source>
</evidence>
<evidence type="ECO:0000313" key="2">
    <source>
        <dbReference type="Proteomes" id="UP000092932"/>
    </source>
</evidence>
<reference evidence="1 2" key="1">
    <citation type="submission" date="2016-07" db="EMBL/GenBank/DDBJ databases">
        <title>Complete genome sequence of Altererythrobacter dongtanensis KCTC 22672, a type strain with esterase isolated from tidal flat.</title>
        <authorList>
            <person name="Cheng H."/>
            <person name="Wu Y.-H."/>
            <person name="Zhou P."/>
            <person name="Huo Y.-Y."/>
            <person name="Wang C.-S."/>
            <person name="Xu X.-W."/>
        </authorList>
    </citation>
    <scope>NUCLEOTIDE SEQUENCE [LARGE SCALE GENOMIC DNA]</scope>
    <source>
        <strain evidence="1 2">KCTC 22672</strain>
    </source>
</reference>